<proteinExistence type="inferred from homology"/>
<keyword evidence="2 5" id="KW-0645">Protease</keyword>
<dbReference type="InterPro" id="IPR050131">
    <property type="entry name" value="Peptidase_S8_subtilisin-like"/>
</dbReference>
<dbReference type="HOGENOM" id="CLU_011263_1_0_1"/>
<evidence type="ECO:0000256" key="1">
    <source>
        <dbReference type="ARBA" id="ARBA00011073"/>
    </source>
</evidence>
<dbReference type="Proteomes" id="UP000053424">
    <property type="component" value="Unassembled WGS sequence"/>
</dbReference>
<comment type="similarity">
    <text evidence="1 5">Belongs to the peptidase S8 family.</text>
</comment>
<keyword evidence="4 5" id="KW-0720">Serine protease</keyword>
<dbReference type="InterPro" id="IPR015500">
    <property type="entry name" value="Peptidase_S8_subtilisin-rel"/>
</dbReference>
<dbReference type="PANTHER" id="PTHR43806:SF11">
    <property type="entry name" value="CEREVISIN-RELATED"/>
    <property type="match status" value="1"/>
</dbReference>
<dbReference type="InterPro" id="IPR000209">
    <property type="entry name" value="Peptidase_S8/S53_dom"/>
</dbReference>
<reference evidence="7 8" key="1">
    <citation type="submission" date="2014-04" db="EMBL/GenBank/DDBJ databases">
        <authorList>
            <consortium name="DOE Joint Genome Institute"/>
            <person name="Kuo A."/>
            <person name="Gay G."/>
            <person name="Dore J."/>
            <person name="Kohler A."/>
            <person name="Nagy L.G."/>
            <person name="Floudas D."/>
            <person name="Copeland A."/>
            <person name="Barry K.W."/>
            <person name="Cichocki N."/>
            <person name="Veneault-Fourrey C."/>
            <person name="LaButti K."/>
            <person name="Lindquist E.A."/>
            <person name="Lipzen A."/>
            <person name="Lundell T."/>
            <person name="Morin E."/>
            <person name="Murat C."/>
            <person name="Sun H."/>
            <person name="Tunlid A."/>
            <person name="Henrissat B."/>
            <person name="Grigoriev I.V."/>
            <person name="Hibbett D.S."/>
            <person name="Martin F."/>
            <person name="Nordberg H.P."/>
            <person name="Cantor M.N."/>
            <person name="Hua S.X."/>
        </authorList>
    </citation>
    <scope>NUCLEOTIDE SEQUENCE [LARGE SCALE GENOMIC DNA]</scope>
    <source>
        <strain evidence="8">h7</strain>
    </source>
</reference>
<dbReference type="AlphaFoldDB" id="A0A0C2XRR4"/>
<evidence type="ECO:0000313" key="7">
    <source>
        <dbReference type="EMBL" id="KIM40403.1"/>
    </source>
</evidence>
<reference evidence="8" key="2">
    <citation type="submission" date="2015-01" db="EMBL/GenBank/DDBJ databases">
        <title>Evolutionary Origins and Diversification of the Mycorrhizal Mutualists.</title>
        <authorList>
            <consortium name="DOE Joint Genome Institute"/>
            <consortium name="Mycorrhizal Genomics Consortium"/>
            <person name="Kohler A."/>
            <person name="Kuo A."/>
            <person name="Nagy L.G."/>
            <person name="Floudas D."/>
            <person name="Copeland A."/>
            <person name="Barry K.W."/>
            <person name="Cichocki N."/>
            <person name="Veneault-Fourrey C."/>
            <person name="LaButti K."/>
            <person name="Lindquist E.A."/>
            <person name="Lipzen A."/>
            <person name="Lundell T."/>
            <person name="Morin E."/>
            <person name="Murat C."/>
            <person name="Riley R."/>
            <person name="Ohm R."/>
            <person name="Sun H."/>
            <person name="Tunlid A."/>
            <person name="Henrissat B."/>
            <person name="Grigoriev I.V."/>
            <person name="Hibbett D.S."/>
            <person name="Martin F."/>
        </authorList>
    </citation>
    <scope>NUCLEOTIDE SEQUENCE [LARGE SCALE GENOMIC DNA]</scope>
    <source>
        <strain evidence="8">h7</strain>
    </source>
</reference>
<evidence type="ECO:0000256" key="2">
    <source>
        <dbReference type="ARBA" id="ARBA00022670"/>
    </source>
</evidence>
<evidence type="ECO:0000256" key="5">
    <source>
        <dbReference type="PROSITE-ProRule" id="PRU01240"/>
    </source>
</evidence>
<evidence type="ECO:0000256" key="4">
    <source>
        <dbReference type="ARBA" id="ARBA00022825"/>
    </source>
</evidence>
<organism evidence="7 8">
    <name type="scientific">Hebeloma cylindrosporum</name>
    <dbReference type="NCBI Taxonomy" id="76867"/>
    <lineage>
        <taxon>Eukaryota</taxon>
        <taxon>Fungi</taxon>
        <taxon>Dikarya</taxon>
        <taxon>Basidiomycota</taxon>
        <taxon>Agaricomycotina</taxon>
        <taxon>Agaricomycetes</taxon>
        <taxon>Agaricomycetidae</taxon>
        <taxon>Agaricales</taxon>
        <taxon>Agaricineae</taxon>
        <taxon>Hymenogastraceae</taxon>
        <taxon>Hebeloma</taxon>
    </lineage>
</organism>
<dbReference type="PRINTS" id="PR00723">
    <property type="entry name" value="SUBTILISIN"/>
</dbReference>
<accession>A0A0C2XRR4</accession>
<feature type="active site" description="Charge relay system" evidence="5">
    <location>
        <position position="86"/>
    </location>
</feature>
<name>A0A0C2XRR4_HEBCY</name>
<evidence type="ECO:0000256" key="3">
    <source>
        <dbReference type="ARBA" id="ARBA00022801"/>
    </source>
</evidence>
<dbReference type="GO" id="GO:0004252">
    <property type="term" value="F:serine-type endopeptidase activity"/>
    <property type="evidence" value="ECO:0007669"/>
    <property type="project" value="UniProtKB-UniRule"/>
</dbReference>
<protein>
    <recommendedName>
        <fullName evidence="6">Peptidase S8/S53 domain-containing protein</fullName>
    </recommendedName>
</protein>
<dbReference type="PROSITE" id="PS51892">
    <property type="entry name" value="SUBTILASE"/>
    <property type="match status" value="1"/>
</dbReference>
<dbReference type="PANTHER" id="PTHR43806">
    <property type="entry name" value="PEPTIDASE S8"/>
    <property type="match status" value="1"/>
</dbReference>
<dbReference type="GO" id="GO:0006508">
    <property type="term" value="P:proteolysis"/>
    <property type="evidence" value="ECO:0007669"/>
    <property type="project" value="UniProtKB-KW"/>
</dbReference>
<feature type="active site" description="Charge relay system" evidence="5">
    <location>
        <position position="48"/>
    </location>
</feature>
<feature type="active site" description="Charge relay system" evidence="5">
    <location>
        <position position="264"/>
    </location>
</feature>
<dbReference type="InterPro" id="IPR023828">
    <property type="entry name" value="Peptidase_S8_Ser-AS"/>
</dbReference>
<gene>
    <name evidence="7" type="ORF">M413DRAFT_178904</name>
</gene>
<dbReference type="GO" id="GO:0005615">
    <property type="term" value="C:extracellular space"/>
    <property type="evidence" value="ECO:0007669"/>
    <property type="project" value="TreeGrafter"/>
</dbReference>
<evidence type="ECO:0000313" key="8">
    <source>
        <dbReference type="Proteomes" id="UP000053424"/>
    </source>
</evidence>
<dbReference type="PROSITE" id="PS00138">
    <property type="entry name" value="SUBTILASE_SER"/>
    <property type="match status" value="1"/>
</dbReference>
<dbReference type="InterPro" id="IPR036852">
    <property type="entry name" value="Peptidase_S8/S53_dom_sf"/>
</dbReference>
<dbReference type="STRING" id="686832.A0A0C2XRR4"/>
<dbReference type="SUPFAM" id="SSF52743">
    <property type="entry name" value="Subtilisin-like"/>
    <property type="match status" value="1"/>
</dbReference>
<sequence length="334" mass="35972">MCANVITQEGSPWALKRLTSTATVTDNTPGYTYNANASGEGVMIYVLDEFIRGTHDEFLKEAGGTARRIRIPVNAVGPVYENFSFHGTFVAGVAAGLTYGVAKSAYLGGLSARELDHLPTQLRLILRNRTRKFDGTARPANANPRPAVINVSNDYPITDVRVTLFYIELIKAGVHVVVAAGNAGIRREANWCFDSQVNGQHVVVPEADRGHVHSVIWVGASTKTDRRWTSSNYGPLIDLFAPGAPISSAGNQSDTAVELAPGTSFAAPHVAGIIACLLSDPQYRDLTPAQMKQKVLATAWQNQVEGVTVPDLLKPVLWGSEFFCNSSNMSFPAS</sequence>
<dbReference type="Pfam" id="PF00082">
    <property type="entry name" value="Peptidase_S8"/>
    <property type="match status" value="1"/>
</dbReference>
<dbReference type="EMBL" id="KN831783">
    <property type="protein sequence ID" value="KIM40403.1"/>
    <property type="molecule type" value="Genomic_DNA"/>
</dbReference>
<feature type="domain" description="Peptidase S8/S53" evidence="6">
    <location>
        <begin position="39"/>
        <end position="303"/>
    </location>
</feature>
<dbReference type="InterPro" id="IPR022398">
    <property type="entry name" value="Peptidase_S8_His-AS"/>
</dbReference>
<dbReference type="Gene3D" id="3.40.50.200">
    <property type="entry name" value="Peptidase S8/S53 domain"/>
    <property type="match status" value="1"/>
</dbReference>
<keyword evidence="3 5" id="KW-0378">Hydrolase</keyword>
<dbReference type="PROSITE" id="PS00137">
    <property type="entry name" value="SUBTILASE_HIS"/>
    <property type="match status" value="1"/>
</dbReference>
<dbReference type="OrthoDB" id="19448at2759"/>
<keyword evidence="8" id="KW-1185">Reference proteome</keyword>
<evidence type="ECO:0000259" key="6">
    <source>
        <dbReference type="Pfam" id="PF00082"/>
    </source>
</evidence>